<dbReference type="PANTHER" id="PTHR35807">
    <property type="entry name" value="TRANSCRIPTIONAL REGULATOR REDD-RELATED"/>
    <property type="match status" value="1"/>
</dbReference>
<dbReference type="InterPro" id="IPR036388">
    <property type="entry name" value="WH-like_DNA-bd_sf"/>
</dbReference>
<comment type="caution">
    <text evidence="5">The sequence shown here is derived from an EMBL/GenBank/DDBJ whole genome shotgun (WGS) entry which is preliminary data.</text>
</comment>
<reference evidence="5 6" key="1">
    <citation type="submission" date="2019-10" db="EMBL/GenBank/DDBJ databases">
        <title>Cognatihalovulum marinum gen. nov. sp. nov., a new member of the family Rhodobacteraceae isolated from deep seawater of the Northwest Indian Ocean.</title>
        <authorList>
            <person name="Ruan C."/>
            <person name="Wang J."/>
            <person name="Zheng X."/>
            <person name="Song L."/>
            <person name="Zhu Y."/>
            <person name="Huang Y."/>
            <person name="Lu Z."/>
            <person name="Du W."/>
            <person name="Huang L."/>
            <person name="Dai X."/>
        </authorList>
    </citation>
    <scope>NUCLEOTIDE SEQUENCE [LARGE SCALE GENOMIC DNA]</scope>
    <source>
        <strain evidence="5 6">2CG4</strain>
    </source>
</reference>
<evidence type="ECO:0000259" key="4">
    <source>
        <dbReference type="SMART" id="SM01043"/>
    </source>
</evidence>
<gene>
    <name evidence="5" type="ORF">GE300_11835</name>
</gene>
<evidence type="ECO:0000313" key="5">
    <source>
        <dbReference type="EMBL" id="MSU90302.1"/>
    </source>
</evidence>
<feature type="domain" description="Bacterial transcriptional activator" evidence="4">
    <location>
        <begin position="94"/>
        <end position="240"/>
    </location>
</feature>
<dbReference type="InterPro" id="IPR011990">
    <property type="entry name" value="TPR-like_helical_dom_sf"/>
</dbReference>
<evidence type="ECO:0000256" key="1">
    <source>
        <dbReference type="ARBA" id="ARBA00005820"/>
    </source>
</evidence>
<dbReference type="SMART" id="SM00862">
    <property type="entry name" value="Trans_reg_C"/>
    <property type="match status" value="1"/>
</dbReference>
<dbReference type="Pfam" id="PF03704">
    <property type="entry name" value="BTAD"/>
    <property type="match status" value="1"/>
</dbReference>
<dbReference type="Gene3D" id="1.10.10.10">
    <property type="entry name" value="Winged helix-like DNA-binding domain superfamily/Winged helix DNA-binding domain"/>
    <property type="match status" value="1"/>
</dbReference>
<protein>
    <submittedName>
        <fullName evidence="5">Uncharacterized protein</fullName>
    </submittedName>
</protein>
<evidence type="ECO:0000313" key="6">
    <source>
        <dbReference type="Proteomes" id="UP000474957"/>
    </source>
</evidence>
<feature type="domain" description="OmpR/PhoB-type" evidence="3">
    <location>
        <begin position="19"/>
        <end position="94"/>
    </location>
</feature>
<keyword evidence="6" id="KW-1185">Reference proteome</keyword>
<dbReference type="EMBL" id="WIND01000008">
    <property type="protein sequence ID" value="MSU90302.1"/>
    <property type="molecule type" value="Genomic_DNA"/>
</dbReference>
<name>A0A6L5Z2R3_9RHOB</name>
<evidence type="ECO:0000256" key="2">
    <source>
        <dbReference type="ARBA" id="ARBA00023125"/>
    </source>
</evidence>
<dbReference type="AlphaFoldDB" id="A0A6L5Z2R3"/>
<keyword evidence="2" id="KW-0238">DNA-binding</keyword>
<dbReference type="SMART" id="SM01043">
    <property type="entry name" value="BTAD"/>
    <property type="match status" value="1"/>
</dbReference>
<proteinExistence type="inferred from homology"/>
<dbReference type="InterPro" id="IPR051677">
    <property type="entry name" value="AfsR-DnrI-RedD_regulator"/>
</dbReference>
<dbReference type="InterPro" id="IPR016032">
    <property type="entry name" value="Sig_transdc_resp-reg_C-effctor"/>
</dbReference>
<comment type="similarity">
    <text evidence="1">Belongs to the AfsR/DnrI/RedD regulatory family.</text>
</comment>
<accession>A0A6L5Z2R3</accession>
<dbReference type="GO" id="GO:0006355">
    <property type="term" value="P:regulation of DNA-templated transcription"/>
    <property type="evidence" value="ECO:0007669"/>
    <property type="project" value="InterPro"/>
</dbReference>
<dbReference type="GO" id="GO:0003677">
    <property type="term" value="F:DNA binding"/>
    <property type="evidence" value="ECO:0007669"/>
    <property type="project" value="UniProtKB-KW"/>
</dbReference>
<organism evidence="5 6">
    <name type="scientific">Halovulum marinum</name>
    <dbReference type="NCBI Taxonomy" id="2662447"/>
    <lineage>
        <taxon>Bacteria</taxon>
        <taxon>Pseudomonadati</taxon>
        <taxon>Pseudomonadota</taxon>
        <taxon>Alphaproteobacteria</taxon>
        <taxon>Rhodobacterales</taxon>
        <taxon>Paracoccaceae</taxon>
        <taxon>Halovulum</taxon>
    </lineage>
</organism>
<dbReference type="SUPFAM" id="SSF46894">
    <property type="entry name" value="C-terminal effector domain of the bipartite response regulators"/>
    <property type="match status" value="1"/>
</dbReference>
<dbReference type="Proteomes" id="UP000474957">
    <property type="component" value="Unassembled WGS sequence"/>
</dbReference>
<dbReference type="Gene3D" id="1.25.40.10">
    <property type="entry name" value="Tetratricopeptide repeat domain"/>
    <property type="match status" value="2"/>
</dbReference>
<dbReference type="RefSeq" id="WP_154446791.1">
    <property type="nucleotide sequence ID" value="NZ_WIND01000008.1"/>
</dbReference>
<dbReference type="SUPFAM" id="SSF48452">
    <property type="entry name" value="TPR-like"/>
    <property type="match status" value="2"/>
</dbReference>
<dbReference type="InterPro" id="IPR001867">
    <property type="entry name" value="OmpR/PhoB-type_DNA-bd"/>
</dbReference>
<sequence>MAELHMTLLGRFRVTTAEGAEIRIGTRKARAALACLLMARGRPVPRDRLAGLLWSRGETRQSLASLSQALYSLRRALDRHAPGLIAADVAAVSVDASRVTVDALALEKAAREPAPRSCARCLSLYAGPFLDDLAIDTEEAYTEWRGAERVRLEGLAETAGTSLMNAWETAPETADADAIESLLRIDPYSEPAMRVKLRLLARDGRPAAALGAAERFAQRLAGDLGIAPSAGFAELADAIRAGRLATAAPAPRIPARAPVAPRRRPRHAVLAAMLVAALAGAVFLALPDPGPDPEAMRLLVRPFDAGDGVADGMAAGFGDDLSTELVRRTGLEIMSRESGRLIPEDAAARSGASHVLRGRLRAEDDQLILNLWITDLGSGREVWAGRFSAPAADPRRFRDQVLAGVAAQIDLTLAPAPPSPAPPLPHDVLPGYLRSLGLLHAGTAAANAEAIALLTPIAARFPDSVAPAAALAVAHERIAFGPDAYARAAGQHWLEGYLALKAILARHAADHPDLLAARARLALRRRDLAAAEALARTALRLEPAHVATLEVLAETYALTGRLEPAEQLAARAIALSPGAPQDGYTVLALARLARGDIGGARTAAASAREFARPPPVRLLALIAALESLAGNPDAAARAHADFVAAVESRPYAAWKIGTVTYANPRAATWRRPDPAETLDLFGFADAAVRDRLLAGLTGADPAARGHAPPIRPLAPLAGDDIRRTLFGHKIAGASSWLVQQPWRQVRTDSGALFQSGPFGPLPAAEEGTSGISGDRLCDRWIWQEVTLEACQLVFRSGDDGNFALVGELGRFAFRLAD</sequence>
<dbReference type="GO" id="GO:0000160">
    <property type="term" value="P:phosphorelay signal transduction system"/>
    <property type="evidence" value="ECO:0007669"/>
    <property type="project" value="InterPro"/>
</dbReference>
<dbReference type="InterPro" id="IPR005158">
    <property type="entry name" value="BTAD"/>
</dbReference>
<evidence type="ECO:0000259" key="3">
    <source>
        <dbReference type="SMART" id="SM00862"/>
    </source>
</evidence>